<comment type="caution">
    <text evidence="2">The sequence shown here is derived from an EMBL/GenBank/DDBJ whole genome shotgun (WGS) entry which is preliminary data.</text>
</comment>
<protein>
    <submittedName>
        <fullName evidence="2">Phage protein</fullName>
    </submittedName>
</protein>
<dbReference type="InterPro" id="IPR025272">
    <property type="entry name" value="SocA_Panacea"/>
</dbReference>
<name>A0A6F9XJC9_9LACO</name>
<gene>
    <name evidence="2" type="ORF">SY212_03470</name>
</gene>
<evidence type="ECO:0000259" key="1">
    <source>
        <dbReference type="Pfam" id="PF13274"/>
    </source>
</evidence>
<dbReference type="RefSeq" id="WP_172584170.1">
    <property type="nucleotide sequence ID" value="NZ_BLAM01000054.1"/>
</dbReference>
<dbReference type="Pfam" id="PF13274">
    <property type="entry name" value="SocA_Panacea"/>
    <property type="match status" value="1"/>
</dbReference>
<organism evidence="2">
    <name type="scientific">Ligilactobacillus agilis</name>
    <dbReference type="NCBI Taxonomy" id="1601"/>
    <lineage>
        <taxon>Bacteria</taxon>
        <taxon>Bacillati</taxon>
        <taxon>Bacillota</taxon>
        <taxon>Bacilli</taxon>
        <taxon>Lactobacillales</taxon>
        <taxon>Lactobacillaceae</taxon>
        <taxon>Ligilactobacillus</taxon>
    </lineage>
</organism>
<dbReference type="Proteomes" id="UP000494265">
    <property type="component" value="Unassembled WGS sequence"/>
</dbReference>
<feature type="domain" description="Antitoxin SocA-like Panacea" evidence="1">
    <location>
        <begin position="47"/>
        <end position="155"/>
    </location>
</feature>
<dbReference type="EMBL" id="BLAM01000054">
    <property type="protein sequence ID" value="GET05317.1"/>
    <property type="molecule type" value="Genomic_DNA"/>
</dbReference>
<evidence type="ECO:0000313" key="2">
    <source>
        <dbReference type="EMBL" id="GET05317.1"/>
    </source>
</evidence>
<accession>A0A6F9XJC9</accession>
<dbReference type="AlphaFoldDB" id="A0A6F9XJC9"/>
<proteinExistence type="predicted"/>
<sequence>MESINECMEGTRKDSEKVFELQNPFAVANFIIDRAMRKDKPVTNLKLQKIMFFLQGYCLFKYAIPLIDGSFSKWRYGAVEEDVYREFKNNGSMPITCEYKVADIEDCVLHIHTIKMSDDILNSDIANEFEKIVDKLIDIESWELAKMVFSHSSWKDFKDEICIYEARDYTNEEIKACFADNQLG</sequence>
<reference evidence="2" key="1">
    <citation type="submission" date="2019-10" db="EMBL/GenBank/DDBJ databases">
        <title>Lactobacillus agilis SY212 Whole Genome Sequencing Project.</title>
        <authorList>
            <person name="Suzuki S."/>
            <person name="Endo A."/>
            <person name="Maeno S."/>
            <person name="Shiwa Y."/>
            <person name="Matsutani M."/>
            <person name="Kajikawa A."/>
        </authorList>
    </citation>
    <scope>NUCLEOTIDE SEQUENCE</scope>
    <source>
        <strain evidence="2">SY212</strain>
    </source>
</reference>